<gene>
    <name evidence="2" type="ORF">ACFPQB_22050</name>
</gene>
<reference evidence="3" key="1">
    <citation type="journal article" date="2019" name="Int. J. Syst. Evol. Microbiol.">
        <title>The Global Catalogue of Microorganisms (GCM) 10K type strain sequencing project: providing services to taxonomists for standard genome sequencing and annotation.</title>
        <authorList>
            <consortium name="The Broad Institute Genomics Platform"/>
            <consortium name="The Broad Institute Genome Sequencing Center for Infectious Disease"/>
            <person name="Wu L."/>
            <person name="Ma J."/>
        </authorList>
    </citation>
    <scope>NUCLEOTIDE SEQUENCE [LARGE SCALE GENOMIC DNA]</scope>
    <source>
        <strain evidence="3">YIM 94188</strain>
    </source>
</reference>
<comment type="caution">
    <text evidence="2">The sequence shown here is derived from an EMBL/GenBank/DDBJ whole genome shotgun (WGS) entry which is preliminary data.</text>
</comment>
<sequence length="273" mass="29078">MLLAGCGAPSSPPGDSTARPDDNALAHVHGLGVNPADGDLYAASHFGVFRIEDDGETRRIADRWQDTMAFTVTGPDTFLASGHPDLREDLPRHLGLIESTDAAATWSSVSLAGEADFHALEVADRSTYGFDSLTGRLVVSQDRQTWTTIGEAPVIDLAWLGRDADQILASTARGLAEYRTDGTTTKLPNAPPVLLIDSPEKGTLVGVTASGEIYSTRDPSSDAWRRHGSTPGHPQALEATSDVWYVATDRGVFSSDDVGETWRLLVPTAADGH</sequence>
<dbReference type="EMBL" id="JBHSNS010000019">
    <property type="protein sequence ID" value="MFC5731610.1"/>
    <property type="molecule type" value="Genomic_DNA"/>
</dbReference>
<evidence type="ECO:0000313" key="2">
    <source>
        <dbReference type="EMBL" id="MFC5731610.1"/>
    </source>
</evidence>
<name>A0ABW0ZSW8_9ACTN</name>
<dbReference type="RefSeq" id="WP_346763534.1">
    <property type="nucleotide sequence ID" value="NZ_JBHSNS010000019.1"/>
</dbReference>
<dbReference type="Proteomes" id="UP001596072">
    <property type="component" value="Unassembled WGS sequence"/>
</dbReference>
<dbReference type="SUPFAM" id="SSF110296">
    <property type="entry name" value="Oligoxyloglucan reducing end-specific cellobiohydrolase"/>
    <property type="match status" value="1"/>
</dbReference>
<feature type="region of interest" description="Disordered" evidence="1">
    <location>
        <begin position="216"/>
        <end position="236"/>
    </location>
</feature>
<keyword evidence="3" id="KW-1185">Reference proteome</keyword>
<proteinExistence type="predicted"/>
<evidence type="ECO:0000313" key="3">
    <source>
        <dbReference type="Proteomes" id="UP001596072"/>
    </source>
</evidence>
<dbReference type="Gene3D" id="2.130.10.10">
    <property type="entry name" value="YVTN repeat-like/Quinoprotein amine dehydrogenase"/>
    <property type="match status" value="1"/>
</dbReference>
<feature type="region of interest" description="Disordered" evidence="1">
    <location>
        <begin position="1"/>
        <end position="22"/>
    </location>
</feature>
<dbReference type="InterPro" id="IPR015943">
    <property type="entry name" value="WD40/YVTN_repeat-like_dom_sf"/>
</dbReference>
<organism evidence="2 3">
    <name type="scientific">Nocardioides vastitatis</name>
    <dbReference type="NCBI Taxonomy" id="2568655"/>
    <lineage>
        <taxon>Bacteria</taxon>
        <taxon>Bacillati</taxon>
        <taxon>Actinomycetota</taxon>
        <taxon>Actinomycetes</taxon>
        <taxon>Propionibacteriales</taxon>
        <taxon>Nocardioidaceae</taxon>
        <taxon>Nocardioides</taxon>
    </lineage>
</organism>
<accession>A0ABW0ZSW8</accession>
<protein>
    <submittedName>
        <fullName evidence="2">F510_1955 family glycosylhydrolase</fullName>
    </submittedName>
</protein>
<dbReference type="NCBIfam" id="NF045728">
    <property type="entry name" value="glycosyl_F510_1955"/>
    <property type="match status" value="1"/>
</dbReference>
<dbReference type="InterPro" id="IPR054817">
    <property type="entry name" value="Glycosyl_F510_1955-like"/>
</dbReference>
<evidence type="ECO:0000256" key="1">
    <source>
        <dbReference type="SAM" id="MobiDB-lite"/>
    </source>
</evidence>